<dbReference type="Pfam" id="PF13432">
    <property type="entry name" value="TPR_16"/>
    <property type="match status" value="2"/>
</dbReference>
<dbReference type="SMART" id="SM00028">
    <property type="entry name" value="TPR"/>
    <property type="match status" value="7"/>
</dbReference>
<keyword evidence="2" id="KW-0802">TPR repeat</keyword>
<gene>
    <name evidence="4" type="ORF">METZ01_LOCUS87061</name>
</gene>
<sequence length="541" mass="58821">MVADEASVRGMPVRMLDSMRNALRGRSRDTVLLALALLALAWACLAVWDTTKLGWLRLAGVAAGALLLVWSGLGLLLTLNLHTGPRRPGDTLATGVLLALGGIAGAGVGIWLALPWVAATAAGLGGVGVMLFLHGLGLLPRSQLMLGLSMALGGGAILLLAVLQPAAMALLLPLLLLGLGMAGLHHRRYQLAGFVLGCYLAGLGCIGWLVAPEMASGGLLGGGLAMAGSGMLFLLRRSDREARRVMLDEVEQALEEGHPSMALEAANRVMLRAQQDGILLEDERLWAAKARALLRHRQYDRAIIYFSMALEIAPQEEQLWYDKGVLYRRLDEWGGAARCFAQATELNYAFPDAWLALGQSLERLQELEPAAEAFQTGLSLGCDSASAYLGLGRVLAGQGQVREALKALEQAISLEPENPAPYMTRGDIYLSLKDFERADEMGYSRAVQYQPGLKEGWWKLAQVYRLQRKPELEQMALTRILECDPENERALWERADRLYQGGDLSEAMGDLHRLLALDPSNQKARQFKALILEKLGEKGWS</sequence>
<dbReference type="InterPro" id="IPR019734">
    <property type="entry name" value="TPR_rpt"/>
</dbReference>
<feature type="transmembrane region" description="Helical" evidence="3">
    <location>
        <begin position="56"/>
        <end position="79"/>
    </location>
</feature>
<keyword evidence="3" id="KW-0472">Membrane</keyword>
<reference evidence="4" key="1">
    <citation type="submission" date="2018-05" db="EMBL/GenBank/DDBJ databases">
        <authorList>
            <person name="Lanie J.A."/>
            <person name="Ng W.-L."/>
            <person name="Kazmierczak K.M."/>
            <person name="Andrzejewski T.M."/>
            <person name="Davidsen T.M."/>
            <person name="Wayne K.J."/>
            <person name="Tettelin H."/>
            <person name="Glass J.I."/>
            <person name="Rusch D."/>
            <person name="Podicherti R."/>
            <person name="Tsui H.-C.T."/>
            <person name="Winkler M.E."/>
        </authorList>
    </citation>
    <scope>NUCLEOTIDE SEQUENCE</scope>
</reference>
<feature type="transmembrane region" description="Helical" evidence="3">
    <location>
        <begin position="118"/>
        <end position="137"/>
    </location>
</feature>
<evidence type="ECO:0000313" key="4">
    <source>
        <dbReference type="EMBL" id="SVA34207.1"/>
    </source>
</evidence>
<organism evidence="4">
    <name type="scientific">marine metagenome</name>
    <dbReference type="NCBI Taxonomy" id="408172"/>
    <lineage>
        <taxon>unclassified sequences</taxon>
        <taxon>metagenomes</taxon>
        <taxon>ecological metagenomes</taxon>
    </lineage>
</organism>
<proteinExistence type="predicted"/>
<keyword evidence="1" id="KW-0677">Repeat</keyword>
<keyword evidence="3" id="KW-0812">Transmembrane</keyword>
<dbReference type="PROSITE" id="PS50293">
    <property type="entry name" value="TPR_REGION"/>
    <property type="match status" value="1"/>
</dbReference>
<dbReference type="Pfam" id="PF14559">
    <property type="entry name" value="TPR_19"/>
    <property type="match status" value="1"/>
</dbReference>
<name>A0A381V3I1_9ZZZZ</name>
<dbReference type="PROSITE" id="PS50005">
    <property type="entry name" value="TPR"/>
    <property type="match status" value="2"/>
</dbReference>
<feature type="transmembrane region" description="Helical" evidence="3">
    <location>
        <begin position="191"/>
        <end position="211"/>
    </location>
</feature>
<dbReference type="AlphaFoldDB" id="A0A381V3I1"/>
<dbReference type="InterPro" id="IPR050498">
    <property type="entry name" value="Ycf3"/>
</dbReference>
<feature type="transmembrane region" description="Helical" evidence="3">
    <location>
        <begin position="167"/>
        <end position="184"/>
    </location>
</feature>
<feature type="transmembrane region" description="Helical" evidence="3">
    <location>
        <begin position="217"/>
        <end position="235"/>
    </location>
</feature>
<protein>
    <submittedName>
        <fullName evidence="4">Uncharacterized protein</fullName>
    </submittedName>
</protein>
<evidence type="ECO:0000256" key="3">
    <source>
        <dbReference type="SAM" id="Phobius"/>
    </source>
</evidence>
<keyword evidence="3" id="KW-1133">Transmembrane helix</keyword>
<dbReference type="PANTHER" id="PTHR44858:SF1">
    <property type="entry name" value="UDP-N-ACETYLGLUCOSAMINE--PEPTIDE N-ACETYLGLUCOSAMINYLTRANSFERASE SPINDLY-RELATED"/>
    <property type="match status" value="1"/>
</dbReference>
<dbReference type="PANTHER" id="PTHR44858">
    <property type="entry name" value="TETRATRICOPEPTIDE REPEAT PROTEIN 6"/>
    <property type="match status" value="1"/>
</dbReference>
<dbReference type="SUPFAM" id="SSF48452">
    <property type="entry name" value="TPR-like"/>
    <property type="match status" value="1"/>
</dbReference>
<dbReference type="InterPro" id="IPR011990">
    <property type="entry name" value="TPR-like_helical_dom_sf"/>
</dbReference>
<dbReference type="Gene3D" id="1.25.40.10">
    <property type="entry name" value="Tetratricopeptide repeat domain"/>
    <property type="match status" value="2"/>
</dbReference>
<feature type="transmembrane region" description="Helical" evidence="3">
    <location>
        <begin position="144"/>
        <end position="161"/>
    </location>
</feature>
<dbReference type="EMBL" id="UINC01007599">
    <property type="protein sequence ID" value="SVA34207.1"/>
    <property type="molecule type" value="Genomic_DNA"/>
</dbReference>
<evidence type="ECO:0000256" key="2">
    <source>
        <dbReference type="ARBA" id="ARBA00022803"/>
    </source>
</evidence>
<evidence type="ECO:0000256" key="1">
    <source>
        <dbReference type="ARBA" id="ARBA00022737"/>
    </source>
</evidence>
<feature type="transmembrane region" description="Helical" evidence="3">
    <location>
        <begin position="91"/>
        <end position="112"/>
    </location>
</feature>
<accession>A0A381V3I1</accession>